<organism evidence="2 3">
    <name type="scientific">Rhodopirellula halodulae</name>
    <dbReference type="NCBI Taxonomy" id="2894198"/>
    <lineage>
        <taxon>Bacteria</taxon>
        <taxon>Pseudomonadati</taxon>
        <taxon>Planctomycetota</taxon>
        <taxon>Planctomycetia</taxon>
        <taxon>Pirellulales</taxon>
        <taxon>Pirellulaceae</taxon>
        <taxon>Rhodopirellula</taxon>
    </lineage>
</organism>
<proteinExistence type="predicted"/>
<dbReference type="RefSeq" id="WP_230272866.1">
    <property type="nucleotide sequence ID" value="NZ_JAJKFW010000016.1"/>
</dbReference>
<keyword evidence="3" id="KW-1185">Reference proteome</keyword>
<evidence type="ECO:0000256" key="1">
    <source>
        <dbReference type="SAM" id="Phobius"/>
    </source>
</evidence>
<feature type="transmembrane region" description="Helical" evidence="1">
    <location>
        <begin position="50"/>
        <end position="72"/>
    </location>
</feature>
<keyword evidence="1" id="KW-0812">Transmembrane</keyword>
<evidence type="ECO:0000313" key="3">
    <source>
        <dbReference type="Proteomes" id="UP001430306"/>
    </source>
</evidence>
<evidence type="ECO:0008006" key="4">
    <source>
        <dbReference type="Google" id="ProtNLM"/>
    </source>
</evidence>
<keyword evidence="1" id="KW-1133">Transmembrane helix</keyword>
<dbReference type="EMBL" id="JAJKFW010000016">
    <property type="protein sequence ID" value="MCC9642157.1"/>
    <property type="molecule type" value="Genomic_DNA"/>
</dbReference>
<reference evidence="2" key="1">
    <citation type="submission" date="2021-11" db="EMBL/GenBank/DDBJ databases">
        <title>Genome sequence.</title>
        <authorList>
            <person name="Sun Q."/>
        </authorList>
    </citation>
    <scope>NUCLEOTIDE SEQUENCE</scope>
    <source>
        <strain evidence="2">JC740</strain>
    </source>
</reference>
<dbReference type="Proteomes" id="UP001430306">
    <property type="component" value="Unassembled WGS sequence"/>
</dbReference>
<name>A0ABS8NGT4_9BACT</name>
<keyword evidence="1" id="KW-0472">Membrane</keyword>
<feature type="transmembrane region" description="Helical" evidence="1">
    <location>
        <begin position="78"/>
        <end position="103"/>
    </location>
</feature>
<comment type="caution">
    <text evidence="2">The sequence shown here is derived from an EMBL/GenBank/DDBJ whole genome shotgun (WGS) entry which is preliminary data.</text>
</comment>
<accession>A0ABS8NGT4</accession>
<gene>
    <name evidence="2" type="ORF">LOC71_07720</name>
</gene>
<evidence type="ECO:0000313" key="2">
    <source>
        <dbReference type="EMBL" id="MCC9642157.1"/>
    </source>
</evidence>
<feature type="transmembrane region" description="Helical" evidence="1">
    <location>
        <begin position="6"/>
        <end position="29"/>
    </location>
</feature>
<sequence>MNANALVLLNAMSTWYMVGLIWMVQIVHYKMFDRVGEDVFARYATDHARLITPIVAIPMLIELATALGLLFTRPTEMPWGWAVFGLVLVGLIWISTAVLQVPAHEKLANGFQADVYSTLVSTNWIRTVLWSIRGLLMAWVVWQLLPTQP</sequence>
<protein>
    <recommendedName>
        <fullName evidence="4">DUF1772 domain-containing protein</fullName>
    </recommendedName>
</protein>